<evidence type="ECO:0000256" key="8">
    <source>
        <dbReference type="SAM" id="MobiDB-lite"/>
    </source>
</evidence>
<proteinExistence type="predicted"/>
<evidence type="ECO:0000256" key="2">
    <source>
        <dbReference type="ARBA" id="ARBA00022723"/>
    </source>
</evidence>
<dbReference type="SUPFAM" id="SSF57701">
    <property type="entry name" value="Zn2/Cys6 DNA-binding domain"/>
    <property type="match status" value="1"/>
</dbReference>
<feature type="region of interest" description="Disordered" evidence="8">
    <location>
        <begin position="82"/>
        <end position="146"/>
    </location>
</feature>
<protein>
    <submittedName>
        <fullName evidence="10">Zinc cluster transcription factor acuM</fullName>
    </submittedName>
</protein>
<feature type="compositionally biased region" description="Basic and acidic residues" evidence="8">
    <location>
        <begin position="82"/>
        <end position="93"/>
    </location>
</feature>
<dbReference type="Gene3D" id="4.10.240.10">
    <property type="entry name" value="Zn(2)-C6 fungal-type DNA-binding domain"/>
    <property type="match status" value="1"/>
</dbReference>
<dbReference type="PANTHER" id="PTHR31986:SF7">
    <property type="entry name" value="REGULATOR OF DRUG SENSITIVITY 2"/>
    <property type="match status" value="1"/>
</dbReference>
<feature type="domain" description="Zn(2)-C6 fungal-type" evidence="9">
    <location>
        <begin position="53"/>
        <end position="82"/>
    </location>
</feature>
<keyword evidence="2" id="KW-0479">Metal-binding</keyword>
<dbReference type="CDD" id="cd00067">
    <property type="entry name" value="GAL4"/>
    <property type="match status" value="1"/>
</dbReference>
<dbReference type="Pfam" id="PF00172">
    <property type="entry name" value="Zn_clus"/>
    <property type="match status" value="1"/>
</dbReference>
<keyword evidence="7" id="KW-0539">Nucleus</keyword>
<gene>
    <name evidence="10" type="ORF">QYS62_000254</name>
</gene>
<dbReference type="EMBL" id="CP151260">
    <property type="protein sequence ID" value="WZH39340.1"/>
    <property type="molecule type" value="Genomic_DNA"/>
</dbReference>
<keyword evidence="4" id="KW-0805">Transcription regulation</keyword>
<organism evidence="10 11">
    <name type="scientific">Fusarium acuminatum</name>
    <dbReference type="NCBI Taxonomy" id="5515"/>
    <lineage>
        <taxon>Eukaryota</taxon>
        <taxon>Fungi</taxon>
        <taxon>Dikarya</taxon>
        <taxon>Ascomycota</taxon>
        <taxon>Pezizomycotina</taxon>
        <taxon>Sordariomycetes</taxon>
        <taxon>Hypocreomycetidae</taxon>
        <taxon>Hypocreales</taxon>
        <taxon>Nectriaceae</taxon>
        <taxon>Fusarium</taxon>
        <taxon>Fusarium tricinctum species complex</taxon>
    </lineage>
</organism>
<name>A0ABZ2WG56_9HYPO</name>
<dbReference type="PROSITE" id="PS50048">
    <property type="entry name" value="ZN2_CY6_FUNGAL_2"/>
    <property type="match status" value="1"/>
</dbReference>
<evidence type="ECO:0000256" key="7">
    <source>
        <dbReference type="ARBA" id="ARBA00023242"/>
    </source>
</evidence>
<feature type="region of interest" description="Disordered" evidence="8">
    <location>
        <begin position="1"/>
        <end position="50"/>
    </location>
</feature>
<feature type="compositionally biased region" description="Polar residues" evidence="8">
    <location>
        <begin position="118"/>
        <end position="127"/>
    </location>
</feature>
<feature type="region of interest" description="Disordered" evidence="8">
    <location>
        <begin position="227"/>
        <end position="296"/>
    </location>
</feature>
<evidence type="ECO:0000256" key="3">
    <source>
        <dbReference type="ARBA" id="ARBA00022833"/>
    </source>
</evidence>
<accession>A0ABZ2WG56</accession>
<dbReference type="InterPro" id="IPR001138">
    <property type="entry name" value="Zn2Cys6_DnaBD"/>
</dbReference>
<dbReference type="Proteomes" id="UP001489902">
    <property type="component" value="Chromosome 1"/>
</dbReference>
<feature type="compositionally biased region" description="Polar residues" evidence="8">
    <location>
        <begin position="96"/>
        <end position="107"/>
    </location>
</feature>
<evidence type="ECO:0000259" key="9">
    <source>
        <dbReference type="PROSITE" id="PS50048"/>
    </source>
</evidence>
<dbReference type="InterPro" id="IPR036864">
    <property type="entry name" value="Zn2-C6_fun-type_DNA-bd_sf"/>
</dbReference>
<keyword evidence="11" id="KW-1185">Reference proteome</keyword>
<evidence type="ECO:0000256" key="6">
    <source>
        <dbReference type="ARBA" id="ARBA00023163"/>
    </source>
</evidence>
<evidence type="ECO:0000256" key="1">
    <source>
        <dbReference type="ARBA" id="ARBA00004123"/>
    </source>
</evidence>
<evidence type="ECO:0000313" key="11">
    <source>
        <dbReference type="Proteomes" id="UP001489902"/>
    </source>
</evidence>
<dbReference type="SMART" id="SM00066">
    <property type="entry name" value="GAL4"/>
    <property type="match status" value="1"/>
</dbReference>
<comment type="subcellular location">
    <subcellularLocation>
        <location evidence="1">Nucleus</location>
    </subcellularLocation>
</comment>
<keyword evidence="5" id="KW-0238">DNA-binding</keyword>
<keyword evidence="6" id="KW-0804">Transcription</keyword>
<reference evidence="10 11" key="1">
    <citation type="submission" date="2024-04" db="EMBL/GenBank/DDBJ databases">
        <title>Complete genome sequence of Fusarium acuminatum.</title>
        <authorList>
            <person name="Lan B."/>
        </authorList>
    </citation>
    <scope>NUCLEOTIDE SEQUENCE [LARGE SCALE GENOMIC DNA]</scope>
    <source>
        <strain evidence="10">1A</strain>
    </source>
</reference>
<evidence type="ECO:0000313" key="10">
    <source>
        <dbReference type="EMBL" id="WZH39340.1"/>
    </source>
</evidence>
<dbReference type="InterPro" id="IPR053045">
    <property type="entry name" value="Zinc_cluster_trans_reg"/>
</dbReference>
<dbReference type="PANTHER" id="PTHR31986">
    <property type="entry name" value="REGULATOR OF DRUG SENSITIVITY 2"/>
    <property type="match status" value="1"/>
</dbReference>
<feature type="compositionally biased region" description="Basic and acidic residues" evidence="8">
    <location>
        <begin position="13"/>
        <end position="31"/>
    </location>
</feature>
<dbReference type="InterPro" id="IPR056751">
    <property type="entry name" value="PAS_13"/>
</dbReference>
<sequence>MTDRNAAAMGKSVKQEPAKDDDGKTVNRDKSSNTAAPGNHKTPTKKRRKVNHACVYCRRSHMTCDLERPCTRCIKRNIGHLCHDEPRDADSKKAKSVQSTQSIQTPSVVDETDAQSDMARSSISSTMGPPPPTFDTTRQRAGSKSFGGVLGQGSPLSIVQPGQVSGLQGNVLNNGNSNANQCFQDAWMTAQNHFHDMHSYHPNYMIAPEVTHEFNLLNDFLHTSLLDDGGVPPEDQHSPAFKRSSQSQSEMLPRFGNNNNANSMAGGGSSTMPSVSGGAMLPPPPNAEGKNIPRPGSVVPADKAREYYLQAADPSGNDTPEERMARVLKAKYDAGLLKPFNYIKGYARLGTYLDSHIAASSKQKILRTIDRFRPLFREKAHALTDMELVYVEMWFEKQLMDYDRVFASMAVPACCWRRTGEIFRGNKEMAELIGVSVAQLRDGKIALHEILTEESMVRYWEEFGTIAFDPAHETLLTACSLKNPNSGSSHPIVKCCFSFMIRRDEHKLPALIVGNFLPHDPPAQ</sequence>
<evidence type="ECO:0000256" key="4">
    <source>
        <dbReference type="ARBA" id="ARBA00023015"/>
    </source>
</evidence>
<evidence type="ECO:0000256" key="5">
    <source>
        <dbReference type="ARBA" id="ARBA00023125"/>
    </source>
</evidence>
<dbReference type="Pfam" id="PF24990">
    <property type="entry name" value="PAS_13"/>
    <property type="match status" value="1"/>
</dbReference>
<keyword evidence="3" id="KW-0862">Zinc</keyword>
<dbReference type="PROSITE" id="PS00463">
    <property type="entry name" value="ZN2_CY6_FUNGAL_1"/>
    <property type="match status" value="1"/>
</dbReference>